<proteinExistence type="predicted"/>
<reference evidence="1" key="1">
    <citation type="submission" date="2019-04" db="EMBL/GenBank/DDBJ databases">
        <title>Genome assembly of Zosterops borbonicus 15179.</title>
        <authorList>
            <person name="Leroy T."/>
            <person name="Anselmetti Y."/>
            <person name="Tilak M.-K."/>
            <person name="Nabholz B."/>
        </authorList>
    </citation>
    <scope>NUCLEOTIDE SEQUENCE</scope>
    <source>
        <strain evidence="1">HGM_15179</strain>
        <tissue evidence="1">Muscle</tissue>
    </source>
</reference>
<comment type="caution">
    <text evidence="1">The sequence shown here is derived from an EMBL/GenBank/DDBJ whole genome shotgun (WGS) entry which is preliminary data.</text>
</comment>
<protein>
    <submittedName>
        <fullName evidence="1">Uncharacterized protein</fullName>
    </submittedName>
</protein>
<evidence type="ECO:0000313" key="1">
    <source>
        <dbReference type="EMBL" id="TRZ11027.1"/>
    </source>
</evidence>
<dbReference type="EMBL" id="SWJQ01000771">
    <property type="protein sequence ID" value="TRZ11027.1"/>
    <property type="molecule type" value="Genomic_DNA"/>
</dbReference>
<evidence type="ECO:0000313" key="2">
    <source>
        <dbReference type="Proteomes" id="UP000796761"/>
    </source>
</evidence>
<gene>
    <name evidence="1" type="ORF">HGM15179_016080</name>
</gene>
<dbReference type="Proteomes" id="UP000796761">
    <property type="component" value="Unassembled WGS sequence"/>
</dbReference>
<name>A0A8K1LEM8_9PASS</name>
<organism evidence="1 2">
    <name type="scientific">Zosterops borbonicus</name>
    <dbReference type="NCBI Taxonomy" id="364589"/>
    <lineage>
        <taxon>Eukaryota</taxon>
        <taxon>Metazoa</taxon>
        <taxon>Chordata</taxon>
        <taxon>Craniata</taxon>
        <taxon>Vertebrata</taxon>
        <taxon>Euteleostomi</taxon>
        <taxon>Archelosauria</taxon>
        <taxon>Archosauria</taxon>
        <taxon>Dinosauria</taxon>
        <taxon>Saurischia</taxon>
        <taxon>Theropoda</taxon>
        <taxon>Coelurosauria</taxon>
        <taxon>Aves</taxon>
        <taxon>Neognathae</taxon>
        <taxon>Neoaves</taxon>
        <taxon>Telluraves</taxon>
        <taxon>Australaves</taxon>
        <taxon>Passeriformes</taxon>
        <taxon>Sylvioidea</taxon>
        <taxon>Zosteropidae</taxon>
        <taxon>Zosterops</taxon>
    </lineage>
</organism>
<dbReference type="AlphaFoldDB" id="A0A8K1LEM8"/>
<sequence length="89" mass="10163">MKTRTPWTPDEEEFPALQELQTAKLSKILLLRVNLEGLPSMKTRTPWTPDEEEFPALQELQTAKLSKILLLRVNLEGLPVPRATLVRAD</sequence>
<keyword evidence="2" id="KW-1185">Reference proteome</keyword>
<accession>A0A8K1LEM8</accession>